<dbReference type="PANTHER" id="PTHR23345">
    <property type="entry name" value="VITELLOGENIN-RELATED"/>
    <property type="match status" value="1"/>
</dbReference>
<dbReference type="GO" id="GO:0005615">
    <property type="term" value="C:extracellular space"/>
    <property type="evidence" value="ECO:0007669"/>
    <property type="project" value="EnsemblMetazoa"/>
</dbReference>
<dbReference type="PANTHER" id="PTHR23345:SF15">
    <property type="entry name" value="VITELLOGENIN 1-RELATED"/>
    <property type="match status" value="1"/>
</dbReference>
<dbReference type="AlphaFoldDB" id="B4HW86"/>
<dbReference type="GO" id="GO:0005319">
    <property type="term" value="F:lipid transporter activity"/>
    <property type="evidence" value="ECO:0007669"/>
    <property type="project" value="EnsemblMetazoa"/>
</dbReference>
<dbReference type="InterPro" id="IPR050733">
    <property type="entry name" value="Vitellogenin/Apolipophorin"/>
</dbReference>
<proteinExistence type="predicted"/>
<keyword evidence="2" id="KW-1185">Reference proteome</keyword>
<dbReference type="GO" id="GO:0045178">
    <property type="term" value="C:basal part of cell"/>
    <property type="evidence" value="ECO:0007669"/>
    <property type="project" value="EnsemblMetazoa"/>
</dbReference>
<evidence type="ECO:0000313" key="1">
    <source>
        <dbReference type="EMBL" id="EDW52281.1"/>
    </source>
</evidence>
<dbReference type="GO" id="GO:0070325">
    <property type="term" value="F:lipoprotein particle receptor binding"/>
    <property type="evidence" value="ECO:0007669"/>
    <property type="project" value="EnsemblMetazoa"/>
</dbReference>
<gene>
    <name evidence="1" type="primary">Dsec\GM17613</name>
    <name evidence="1" type="ORF">Dsec_GM17613</name>
</gene>
<reference evidence="1 2" key="1">
    <citation type="journal article" date="2007" name="Nature">
        <title>Evolution of genes and genomes on the Drosophila phylogeny.</title>
        <authorList>
            <consortium name="Drosophila 12 Genomes Consortium"/>
            <person name="Clark A.G."/>
            <person name="Eisen M.B."/>
            <person name="Smith D.R."/>
            <person name="Bergman C.M."/>
            <person name="Oliver B."/>
            <person name="Markow T.A."/>
            <person name="Kaufman T.C."/>
            <person name="Kellis M."/>
            <person name="Gelbart W."/>
            <person name="Iyer V.N."/>
            <person name="Pollard D.A."/>
            <person name="Sackton T.B."/>
            <person name="Larracuente A.M."/>
            <person name="Singh N.D."/>
            <person name="Abad J.P."/>
            <person name="Abt D.N."/>
            <person name="Adryan B."/>
            <person name="Aguade M."/>
            <person name="Akashi H."/>
            <person name="Anderson W.W."/>
            <person name="Aquadro C.F."/>
            <person name="Ardell D.H."/>
            <person name="Arguello R."/>
            <person name="Artieri C.G."/>
            <person name="Barbash D.A."/>
            <person name="Barker D."/>
            <person name="Barsanti P."/>
            <person name="Batterham P."/>
            <person name="Batzoglou S."/>
            <person name="Begun D."/>
            <person name="Bhutkar A."/>
            <person name="Blanco E."/>
            <person name="Bosak S.A."/>
            <person name="Bradley R.K."/>
            <person name="Brand A.D."/>
            <person name="Brent M.R."/>
            <person name="Brooks A.N."/>
            <person name="Brown R.H."/>
            <person name="Butlin R.K."/>
            <person name="Caggese C."/>
            <person name="Calvi B.R."/>
            <person name="Bernardo de Carvalho A."/>
            <person name="Caspi A."/>
            <person name="Castrezana S."/>
            <person name="Celniker S.E."/>
            <person name="Chang J.L."/>
            <person name="Chapple C."/>
            <person name="Chatterji S."/>
            <person name="Chinwalla A."/>
            <person name="Civetta A."/>
            <person name="Clifton S.W."/>
            <person name="Comeron J.M."/>
            <person name="Costello J.C."/>
            <person name="Coyne J.A."/>
            <person name="Daub J."/>
            <person name="David R.G."/>
            <person name="Delcher A.L."/>
            <person name="Delehaunty K."/>
            <person name="Do C.B."/>
            <person name="Ebling H."/>
            <person name="Edwards K."/>
            <person name="Eickbush T."/>
            <person name="Evans J.D."/>
            <person name="Filipski A."/>
            <person name="Findeiss S."/>
            <person name="Freyhult E."/>
            <person name="Fulton L."/>
            <person name="Fulton R."/>
            <person name="Garcia A.C."/>
            <person name="Gardiner A."/>
            <person name="Garfield D.A."/>
            <person name="Garvin B.E."/>
            <person name="Gibson G."/>
            <person name="Gilbert D."/>
            <person name="Gnerre S."/>
            <person name="Godfrey J."/>
            <person name="Good R."/>
            <person name="Gotea V."/>
            <person name="Gravely B."/>
            <person name="Greenberg A.J."/>
            <person name="Griffiths-Jones S."/>
            <person name="Gross S."/>
            <person name="Guigo R."/>
            <person name="Gustafson E.A."/>
            <person name="Haerty W."/>
            <person name="Hahn M.W."/>
            <person name="Halligan D.L."/>
            <person name="Halpern A.L."/>
            <person name="Halter G.M."/>
            <person name="Han M.V."/>
            <person name="Heger A."/>
            <person name="Hillier L."/>
            <person name="Hinrichs A.S."/>
            <person name="Holmes I."/>
            <person name="Hoskins R.A."/>
            <person name="Hubisz M.J."/>
            <person name="Hultmark D."/>
            <person name="Huntley M.A."/>
            <person name="Jaffe D.B."/>
            <person name="Jagadeeshan S."/>
            <person name="Jeck W.R."/>
            <person name="Johnson J."/>
            <person name="Jones C.D."/>
            <person name="Jordan W.C."/>
            <person name="Karpen G.H."/>
            <person name="Kataoka E."/>
            <person name="Keightley P.D."/>
            <person name="Kheradpour P."/>
            <person name="Kirkness E.F."/>
            <person name="Koerich L.B."/>
            <person name="Kristiansen K."/>
            <person name="Kudrna D."/>
            <person name="Kulathinal R.J."/>
            <person name="Kumar S."/>
            <person name="Kwok R."/>
            <person name="Lander E."/>
            <person name="Langley C.H."/>
            <person name="Lapoint R."/>
            <person name="Lazzaro B.P."/>
            <person name="Lee S.J."/>
            <person name="Levesque L."/>
            <person name="Li R."/>
            <person name="Lin C.F."/>
            <person name="Lin M.F."/>
            <person name="Lindblad-Toh K."/>
            <person name="Llopart A."/>
            <person name="Long M."/>
            <person name="Low L."/>
            <person name="Lozovsky E."/>
            <person name="Lu J."/>
            <person name="Luo M."/>
            <person name="Machado C.A."/>
            <person name="Makalowski W."/>
            <person name="Marzo M."/>
            <person name="Matsuda M."/>
            <person name="Matzkin L."/>
            <person name="McAllister B."/>
            <person name="McBride C.S."/>
            <person name="McKernan B."/>
            <person name="McKernan K."/>
            <person name="Mendez-Lago M."/>
            <person name="Minx P."/>
            <person name="Mollenhauer M.U."/>
            <person name="Montooth K."/>
            <person name="Mount S.M."/>
            <person name="Mu X."/>
            <person name="Myers E."/>
            <person name="Negre B."/>
            <person name="Newfeld S."/>
            <person name="Nielsen R."/>
            <person name="Noor M.A."/>
            <person name="O'Grady P."/>
            <person name="Pachter L."/>
            <person name="Papaceit M."/>
            <person name="Parisi M.J."/>
            <person name="Parisi M."/>
            <person name="Parts L."/>
            <person name="Pedersen J.S."/>
            <person name="Pesole G."/>
            <person name="Phillippy A.M."/>
            <person name="Ponting C.P."/>
            <person name="Pop M."/>
            <person name="Porcelli D."/>
            <person name="Powell J.R."/>
            <person name="Prohaska S."/>
            <person name="Pruitt K."/>
            <person name="Puig M."/>
            <person name="Quesneville H."/>
            <person name="Ram K.R."/>
            <person name="Rand D."/>
            <person name="Rasmussen M.D."/>
            <person name="Reed L.K."/>
            <person name="Reenan R."/>
            <person name="Reily A."/>
            <person name="Remington K.A."/>
            <person name="Rieger T.T."/>
            <person name="Ritchie M.G."/>
            <person name="Robin C."/>
            <person name="Rogers Y.H."/>
            <person name="Rohde C."/>
            <person name="Rozas J."/>
            <person name="Rubenfield M.J."/>
            <person name="Ruiz A."/>
            <person name="Russo S."/>
            <person name="Salzberg S.L."/>
            <person name="Sanchez-Gracia A."/>
            <person name="Saranga D.J."/>
            <person name="Sato H."/>
            <person name="Schaeffer S.W."/>
            <person name="Schatz M.C."/>
            <person name="Schlenke T."/>
            <person name="Schwartz R."/>
            <person name="Segarra C."/>
            <person name="Singh R.S."/>
            <person name="Sirot L."/>
            <person name="Sirota M."/>
            <person name="Sisneros N.B."/>
            <person name="Smith C.D."/>
            <person name="Smith T.F."/>
            <person name="Spieth J."/>
            <person name="Stage D.E."/>
            <person name="Stark A."/>
            <person name="Stephan W."/>
            <person name="Strausberg R.L."/>
            <person name="Strempel S."/>
            <person name="Sturgill D."/>
            <person name="Sutton G."/>
            <person name="Sutton G.G."/>
            <person name="Tao W."/>
            <person name="Teichmann S."/>
            <person name="Tobari Y.N."/>
            <person name="Tomimura Y."/>
            <person name="Tsolas J.M."/>
            <person name="Valente V.L."/>
            <person name="Venter E."/>
            <person name="Venter J.C."/>
            <person name="Vicario S."/>
            <person name="Vieira F.G."/>
            <person name="Vilella A.J."/>
            <person name="Villasante A."/>
            <person name="Walenz B."/>
            <person name="Wang J."/>
            <person name="Wasserman M."/>
            <person name="Watts T."/>
            <person name="Wilson D."/>
            <person name="Wilson R.K."/>
            <person name="Wing R.A."/>
            <person name="Wolfner M.F."/>
            <person name="Wong A."/>
            <person name="Wong G.K."/>
            <person name="Wu C.I."/>
            <person name="Wu G."/>
            <person name="Yamamoto D."/>
            <person name="Yang H.P."/>
            <person name="Yang S.P."/>
            <person name="Yorke J.A."/>
            <person name="Yoshida K."/>
            <person name="Zdobnov E."/>
            <person name="Zhang P."/>
            <person name="Zhang Y."/>
            <person name="Zimin A.V."/>
            <person name="Baldwin J."/>
            <person name="Abdouelleil A."/>
            <person name="Abdulkadir J."/>
            <person name="Abebe A."/>
            <person name="Abera B."/>
            <person name="Abreu J."/>
            <person name="Acer S.C."/>
            <person name="Aftuck L."/>
            <person name="Alexander A."/>
            <person name="An P."/>
            <person name="Anderson E."/>
            <person name="Anderson S."/>
            <person name="Arachi H."/>
            <person name="Azer M."/>
            <person name="Bachantsang P."/>
            <person name="Barry A."/>
            <person name="Bayul T."/>
            <person name="Berlin A."/>
            <person name="Bessette D."/>
            <person name="Bloom T."/>
            <person name="Blye J."/>
            <person name="Boguslavskiy L."/>
            <person name="Bonnet C."/>
            <person name="Boukhgalter B."/>
            <person name="Bourzgui I."/>
            <person name="Brown A."/>
            <person name="Cahill P."/>
            <person name="Channer S."/>
            <person name="Cheshatsang Y."/>
            <person name="Chuda L."/>
            <person name="Citroen M."/>
            <person name="Collymore A."/>
            <person name="Cooke P."/>
            <person name="Costello M."/>
            <person name="D'Aco K."/>
            <person name="Daza R."/>
            <person name="De Haan G."/>
            <person name="DeGray S."/>
            <person name="DeMaso C."/>
            <person name="Dhargay N."/>
            <person name="Dooley K."/>
            <person name="Dooley E."/>
            <person name="Doricent M."/>
            <person name="Dorje P."/>
            <person name="Dorjee K."/>
            <person name="Dupes A."/>
            <person name="Elong R."/>
            <person name="Falk J."/>
            <person name="Farina A."/>
            <person name="Faro S."/>
            <person name="Ferguson D."/>
            <person name="Fisher S."/>
            <person name="Foley C.D."/>
            <person name="Franke A."/>
            <person name="Friedrich D."/>
            <person name="Gadbois L."/>
            <person name="Gearin G."/>
            <person name="Gearin C.R."/>
            <person name="Giannoukos G."/>
            <person name="Goode T."/>
            <person name="Graham J."/>
            <person name="Grandbois E."/>
            <person name="Grewal S."/>
            <person name="Gyaltsen K."/>
            <person name="Hafez N."/>
            <person name="Hagos B."/>
            <person name="Hall J."/>
            <person name="Henson C."/>
            <person name="Hollinger A."/>
            <person name="Honan T."/>
            <person name="Huard M.D."/>
            <person name="Hughes L."/>
            <person name="Hurhula B."/>
            <person name="Husby M.E."/>
            <person name="Kamat A."/>
            <person name="Kanga B."/>
            <person name="Kashin S."/>
            <person name="Khazanovich D."/>
            <person name="Kisner P."/>
            <person name="Lance K."/>
            <person name="Lara M."/>
            <person name="Lee W."/>
            <person name="Lennon N."/>
            <person name="Letendre F."/>
            <person name="LeVine R."/>
            <person name="Lipovsky A."/>
            <person name="Liu X."/>
            <person name="Liu J."/>
            <person name="Liu S."/>
            <person name="Lokyitsang T."/>
            <person name="Lokyitsang Y."/>
            <person name="Lubonja R."/>
            <person name="Lui A."/>
            <person name="MacDonald P."/>
            <person name="Magnisalis V."/>
            <person name="Maru K."/>
            <person name="Matthews C."/>
            <person name="McCusker W."/>
            <person name="McDonough S."/>
            <person name="Mehta T."/>
            <person name="Meldrim J."/>
            <person name="Meneus L."/>
            <person name="Mihai O."/>
            <person name="Mihalev A."/>
            <person name="Mihova T."/>
            <person name="Mittelman R."/>
            <person name="Mlenga V."/>
            <person name="Montmayeur A."/>
            <person name="Mulrain L."/>
            <person name="Navidi A."/>
            <person name="Naylor J."/>
            <person name="Negash T."/>
            <person name="Nguyen T."/>
            <person name="Nguyen N."/>
            <person name="Nicol R."/>
            <person name="Norbu C."/>
            <person name="Norbu N."/>
            <person name="Novod N."/>
            <person name="O'Neill B."/>
            <person name="Osman S."/>
            <person name="Markiewicz E."/>
            <person name="Oyono O.L."/>
            <person name="Patti C."/>
            <person name="Phunkhang P."/>
            <person name="Pierre F."/>
            <person name="Priest M."/>
            <person name="Raghuraman S."/>
            <person name="Rege F."/>
            <person name="Reyes R."/>
            <person name="Rise C."/>
            <person name="Rogov P."/>
            <person name="Ross K."/>
            <person name="Ryan E."/>
            <person name="Settipalli S."/>
            <person name="Shea T."/>
            <person name="Sherpa N."/>
            <person name="Shi L."/>
            <person name="Shih D."/>
            <person name="Sparrow T."/>
            <person name="Spaulding J."/>
            <person name="Stalker J."/>
            <person name="Stange-Thomann N."/>
            <person name="Stavropoulos S."/>
            <person name="Stone C."/>
            <person name="Strader C."/>
            <person name="Tesfaye S."/>
            <person name="Thomson T."/>
            <person name="Thoulutsang Y."/>
            <person name="Thoulutsang D."/>
            <person name="Topham K."/>
            <person name="Topping I."/>
            <person name="Tsamla T."/>
            <person name="Vassiliev H."/>
            <person name="Vo A."/>
            <person name="Wangchuk T."/>
            <person name="Wangdi T."/>
            <person name="Weiand M."/>
            <person name="Wilkinson J."/>
            <person name="Wilson A."/>
            <person name="Yadav S."/>
            <person name="Young G."/>
            <person name="Yu Q."/>
            <person name="Zembek L."/>
            <person name="Zhong D."/>
            <person name="Zimmer A."/>
            <person name="Zwirko Z."/>
            <person name="Jaffe D.B."/>
            <person name="Alvarez P."/>
            <person name="Brockman W."/>
            <person name="Butler J."/>
            <person name="Chin C."/>
            <person name="Gnerre S."/>
            <person name="Grabherr M."/>
            <person name="Kleber M."/>
            <person name="Mauceli E."/>
            <person name="MacCallum I."/>
        </authorList>
    </citation>
    <scope>NUCLEOTIDE SEQUENCE [LARGE SCALE GENOMIC DNA]</scope>
    <source>
        <strain evidence="2">Rob3c / Tucson 14021-0248.25</strain>
    </source>
</reference>
<accession>B4HW86</accession>
<evidence type="ECO:0000313" key="2">
    <source>
        <dbReference type="Proteomes" id="UP000001292"/>
    </source>
</evidence>
<dbReference type="GO" id="GO:0015918">
    <property type="term" value="P:sterol transport"/>
    <property type="evidence" value="ECO:0007669"/>
    <property type="project" value="EnsemblMetazoa"/>
</dbReference>
<dbReference type="GO" id="GO:0032370">
    <property type="term" value="P:positive regulation of lipid transport"/>
    <property type="evidence" value="ECO:0007669"/>
    <property type="project" value="EnsemblMetazoa"/>
</dbReference>
<dbReference type="STRING" id="7238.B4HW86"/>
<protein>
    <submittedName>
        <fullName evidence="1">GM17613</fullName>
    </submittedName>
</protein>
<feature type="non-terminal residue" evidence="1">
    <location>
        <position position="1"/>
    </location>
</feature>
<name>B4HW86_DROSE</name>
<dbReference type="Proteomes" id="UP000001292">
    <property type="component" value="Unassembled WGS sequence"/>
</dbReference>
<dbReference type="HOGENOM" id="CLU_362742_0_0_1"/>
<dbReference type="GO" id="GO:0150104">
    <property type="term" value="P:transport across blood-brain barrier"/>
    <property type="evidence" value="ECO:0007669"/>
    <property type="project" value="EnsemblMetazoa"/>
</dbReference>
<sequence>FINGSWFTGHSVAVKANYKDRSSRVQALHHLKMIVESPSFNITSLNIIYRRKQLLIFYDIQAKYDQDPYGLTIQYASNDHNRNTNAEVRLKVKERDYWINAKLLSEQPKLLQLEIHMDKIRDVHIQVGLLNVDKRKELSLELKWDANRDPSQRLGLLAEYNNPGTKHYDGNLMITYPERTIHFGFNSFTGGPKYFGKLHASWSINEVIEFEYEAGILPGHTLHNWVKAELRTPFKGWRVNSLDAGIYSLQNLILVNSTLFWAGDQKLQVGYKSDYDVSDQLMSFDVRFGINSTIRDIPTINVKLKHWMDVKKVDTELYLGYSGQNDTFNTYSMDSSWEIEKNQRYNNYSGLVHLVSPFKGYEKGGLVAHFSLSDQRVVSGAASLNFDLREFTLTMNGYVKKFTDNMLTVNITTPLEKFRTINARFGLNEKKRHAVAEVRAPTAALGVEVLADVENLLNFDIKLSVATPIESFQQAAIFALFNPEHVDMRGLWNNVTLGFTGVWHRQNITDFEYSYHVFTPLAGFEENGFIVQLLKRKEFVFQLHGKMSNYKLGVKINGKPKSDLGKVEFKDRLHYPDYINVHNLLTVTTPFAVAKNIKSIVEYHVDLHFNAFYERVKFVVNDDKDNTQELGFVFNYTALQDNVKPKAHDVQITLLTPYEMLHEIYVHGHLELDENAYKGNISAVTAHTHLSMAASIENEDNFLETSVGILLETDAIPHYGCQVYFKKDFSAVDKAIDIRFEVTDNGTLNHLHIATDWHTDPSYIVNANGRD</sequence>
<dbReference type="GO" id="GO:0005886">
    <property type="term" value="C:plasma membrane"/>
    <property type="evidence" value="ECO:0007669"/>
    <property type="project" value="EnsemblMetazoa"/>
</dbReference>
<organism evidence="2">
    <name type="scientific">Drosophila sechellia</name>
    <name type="common">Fruit fly</name>
    <dbReference type="NCBI Taxonomy" id="7238"/>
    <lineage>
        <taxon>Eukaryota</taxon>
        <taxon>Metazoa</taxon>
        <taxon>Ecdysozoa</taxon>
        <taxon>Arthropoda</taxon>
        <taxon>Hexapoda</taxon>
        <taxon>Insecta</taxon>
        <taxon>Pterygota</taxon>
        <taxon>Neoptera</taxon>
        <taxon>Endopterygota</taxon>
        <taxon>Diptera</taxon>
        <taxon>Brachycera</taxon>
        <taxon>Muscomorpha</taxon>
        <taxon>Ephydroidea</taxon>
        <taxon>Drosophilidae</taxon>
        <taxon>Drosophila</taxon>
        <taxon>Sophophora</taxon>
    </lineage>
</organism>
<dbReference type="EMBL" id="CH480818">
    <property type="protein sequence ID" value="EDW52281.1"/>
    <property type="molecule type" value="Genomic_DNA"/>
</dbReference>
<dbReference type="GO" id="GO:0034196">
    <property type="term" value="P:acylglycerol transport"/>
    <property type="evidence" value="ECO:0007669"/>
    <property type="project" value="EnsemblMetazoa"/>
</dbReference>